<dbReference type="GO" id="GO:0003755">
    <property type="term" value="F:peptidyl-prolyl cis-trans isomerase activity"/>
    <property type="evidence" value="ECO:0007669"/>
    <property type="project" value="UniProtKB-KW"/>
</dbReference>
<reference evidence="13" key="2">
    <citation type="submission" date="2020-07" db="EMBL/GenBank/DDBJ databases">
        <authorList>
            <person name="Vera ALvarez R."/>
            <person name="Arias-Moreno D.M."/>
            <person name="Jimenez-Jacinto V."/>
            <person name="Jimenez-Bremont J.F."/>
            <person name="Swaminathan K."/>
            <person name="Moose S.P."/>
            <person name="Guerrero-Gonzalez M.L."/>
            <person name="Marino-Ramirez L."/>
            <person name="Landsman D."/>
            <person name="Rodriguez-Kessler M."/>
            <person name="Delgado-Sanchez P."/>
        </authorList>
    </citation>
    <scope>NUCLEOTIDE SEQUENCE</scope>
    <source>
        <tissue evidence="13">Cladode</tissue>
    </source>
</reference>
<evidence type="ECO:0000256" key="4">
    <source>
        <dbReference type="ARBA" id="ARBA00013194"/>
    </source>
</evidence>
<evidence type="ECO:0000256" key="10">
    <source>
        <dbReference type="ARBA" id="ARBA00023157"/>
    </source>
</evidence>
<keyword evidence="7" id="KW-0809">Transit peptide</keyword>
<proteinExistence type="inferred from homology"/>
<keyword evidence="9 11" id="KW-0697">Rotamase</keyword>
<evidence type="ECO:0000313" key="13">
    <source>
        <dbReference type="EMBL" id="MBA4642945.1"/>
    </source>
</evidence>
<dbReference type="EMBL" id="GISG01130496">
    <property type="protein sequence ID" value="MBA4642945.1"/>
    <property type="molecule type" value="Transcribed_RNA"/>
</dbReference>
<dbReference type="GO" id="GO:0009543">
    <property type="term" value="C:chloroplast thylakoid lumen"/>
    <property type="evidence" value="ECO:0007669"/>
    <property type="project" value="UniProtKB-SubCell"/>
</dbReference>
<evidence type="ECO:0000256" key="6">
    <source>
        <dbReference type="ARBA" id="ARBA00022640"/>
    </source>
</evidence>
<name>A0A7C9DLV2_OPUST</name>
<dbReference type="SUPFAM" id="SSF54534">
    <property type="entry name" value="FKBP-like"/>
    <property type="match status" value="1"/>
</dbReference>
<dbReference type="InterPro" id="IPR044183">
    <property type="entry name" value="PNSL4/FKBP13-like"/>
</dbReference>
<dbReference type="PANTHER" id="PTHR47833:SF2">
    <property type="entry name" value="PEPTIDYLPROLYL ISOMERASE"/>
    <property type="match status" value="1"/>
</dbReference>
<evidence type="ECO:0000256" key="5">
    <source>
        <dbReference type="ARBA" id="ARBA00022528"/>
    </source>
</evidence>
<evidence type="ECO:0000256" key="9">
    <source>
        <dbReference type="ARBA" id="ARBA00023110"/>
    </source>
</evidence>
<sequence length="217" mass="22621">MSSLAYSPTLCTPKKHTTITCSTSSSSLRLLLTKNISKVAQHLQAQDTAASLHVVSGKWQKLVGRREAVLVTGLLSAGLAGAQLAAASEEGSCEFTVAPSGLGFCDQVIGIGPQASQGQLIKAHYVGKLEDGKVFDSSYNRGKPLTFRVGVGEVIKGWDQGIVGTEGVPPMLAGGKRRLKIPPELGYGVRGAGCRGGSCIIPPNSVLLFDVEFIGKA</sequence>
<dbReference type="InterPro" id="IPR046357">
    <property type="entry name" value="PPIase_dom_sf"/>
</dbReference>
<evidence type="ECO:0000256" key="3">
    <source>
        <dbReference type="ARBA" id="ARBA00006577"/>
    </source>
</evidence>
<evidence type="ECO:0000256" key="8">
    <source>
        <dbReference type="ARBA" id="ARBA00023078"/>
    </source>
</evidence>
<evidence type="ECO:0000256" key="1">
    <source>
        <dbReference type="ARBA" id="ARBA00000971"/>
    </source>
</evidence>
<comment type="subcellular location">
    <subcellularLocation>
        <location evidence="2">Plastid</location>
        <location evidence="2">Chloroplast thylakoid lumen</location>
    </subcellularLocation>
</comment>
<dbReference type="PANTHER" id="PTHR47833">
    <property type="entry name" value="PHOTOSYNTHETIC NDH SUBUNIT OF LUMENAL LOCATION 4, CHLOROPLASTIC"/>
    <property type="match status" value="1"/>
</dbReference>
<dbReference type="PROSITE" id="PS50059">
    <property type="entry name" value="FKBP_PPIASE"/>
    <property type="match status" value="1"/>
</dbReference>
<feature type="domain" description="PPIase FKBP-type" evidence="12">
    <location>
        <begin position="118"/>
        <end position="217"/>
    </location>
</feature>
<evidence type="ECO:0000256" key="11">
    <source>
        <dbReference type="PROSITE-ProRule" id="PRU00277"/>
    </source>
</evidence>
<dbReference type="InterPro" id="IPR001179">
    <property type="entry name" value="PPIase_FKBP_dom"/>
</dbReference>
<keyword evidence="10" id="KW-1015">Disulfide bond</keyword>
<evidence type="ECO:0000259" key="12">
    <source>
        <dbReference type="PROSITE" id="PS50059"/>
    </source>
</evidence>
<dbReference type="Gene3D" id="3.10.50.40">
    <property type="match status" value="1"/>
</dbReference>
<evidence type="ECO:0000256" key="7">
    <source>
        <dbReference type="ARBA" id="ARBA00022946"/>
    </source>
</evidence>
<dbReference type="Pfam" id="PF00254">
    <property type="entry name" value="FKBP_C"/>
    <property type="match status" value="1"/>
</dbReference>
<keyword evidence="8" id="KW-0793">Thylakoid</keyword>
<keyword evidence="5" id="KW-0150">Chloroplast</keyword>
<comment type="catalytic activity">
    <reaction evidence="1 11">
        <text>[protein]-peptidylproline (omega=180) = [protein]-peptidylproline (omega=0)</text>
        <dbReference type="Rhea" id="RHEA:16237"/>
        <dbReference type="Rhea" id="RHEA-COMP:10747"/>
        <dbReference type="Rhea" id="RHEA-COMP:10748"/>
        <dbReference type="ChEBI" id="CHEBI:83833"/>
        <dbReference type="ChEBI" id="CHEBI:83834"/>
        <dbReference type="EC" id="5.2.1.8"/>
    </reaction>
</comment>
<reference evidence="13" key="1">
    <citation type="journal article" date="2013" name="J. Plant Res.">
        <title>Effect of fungi and light on seed germination of three Opuntia species from semiarid lands of central Mexico.</title>
        <authorList>
            <person name="Delgado-Sanchez P."/>
            <person name="Jimenez-Bremont J.F."/>
            <person name="Guerrero-Gonzalez Mde L."/>
            <person name="Flores J."/>
        </authorList>
    </citation>
    <scope>NUCLEOTIDE SEQUENCE</scope>
    <source>
        <tissue evidence="13">Cladode</tissue>
    </source>
</reference>
<protein>
    <recommendedName>
        <fullName evidence="4 11">peptidylprolyl isomerase</fullName>
        <ecNumber evidence="4 11">5.2.1.8</ecNumber>
    </recommendedName>
</protein>
<keyword evidence="6" id="KW-0934">Plastid</keyword>
<dbReference type="AlphaFoldDB" id="A0A7C9DLV2"/>
<evidence type="ECO:0000256" key="2">
    <source>
        <dbReference type="ARBA" id="ARBA00004456"/>
    </source>
</evidence>
<keyword evidence="11 13" id="KW-0413">Isomerase</keyword>
<comment type="similarity">
    <text evidence="3">Belongs to the FKBP-type PPIase family.</text>
</comment>
<organism evidence="13">
    <name type="scientific">Opuntia streptacantha</name>
    <name type="common">Prickly pear cactus</name>
    <name type="synonym">Opuntia cardona</name>
    <dbReference type="NCBI Taxonomy" id="393608"/>
    <lineage>
        <taxon>Eukaryota</taxon>
        <taxon>Viridiplantae</taxon>
        <taxon>Streptophyta</taxon>
        <taxon>Embryophyta</taxon>
        <taxon>Tracheophyta</taxon>
        <taxon>Spermatophyta</taxon>
        <taxon>Magnoliopsida</taxon>
        <taxon>eudicotyledons</taxon>
        <taxon>Gunneridae</taxon>
        <taxon>Pentapetalae</taxon>
        <taxon>Caryophyllales</taxon>
        <taxon>Cactineae</taxon>
        <taxon>Cactaceae</taxon>
        <taxon>Opuntioideae</taxon>
        <taxon>Opuntia</taxon>
    </lineage>
</organism>
<accession>A0A7C9DLV2</accession>
<dbReference type="FunFam" id="3.10.50.40:FF:000032">
    <property type="entry name" value="Peptidylprolyl isomerase"/>
    <property type="match status" value="1"/>
</dbReference>
<dbReference type="EC" id="5.2.1.8" evidence="4 11"/>